<dbReference type="Pfam" id="PF18313">
    <property type="entry name" value="TLP1_add_C"/>
    <property type="match status" value="1"/>
</dbReference>
<gene>
    <name evidence="6" type="ORF">MPRF_40750</name>
</gene>
<proteinExistence type="inferred from homology"/>
<dbReference type="PANTHER" id="PTHR18919:SF139">
    <property type="entry name" value="THIOLASE-LIKE PROTEIN TYPE 1 ADDITIONAL C-TERMINAL DOMAIN-CONTAINING PROTEIN"/>
    <property type="match status" value="1"/>
</dbReference>
<dbReference type="AlphaFoldDB" id="A0A7I7UA16"/>
<keyword evidence="2 6" id="KW-0808">Transferase</keyword>
<dbReference type="GO" id="GO:0016746">
    <property type="term" value="F:acyltransferase activity"/>
    <property type="evidence" value="ECO:0007669"/>
    <property type="project" value="UniProtKB-KW"/>
</dbReference>
<accession>A0A7I7UA16</accession>
<dbReference type="EMBL" id="AP022598">
    <property type="protein sequence ID" value="BBY77176.1"/>
    <property type="molecule type" value="Genomic_DNA"/>
</dbReference>
<evidence type="ECO:0000259" key="5">
    <source>
        <dbReference type="Pfam" id="PF18313"/>
    </source>
</evidence>
<dbReference type="RefSeq" id="WP_163767370.1">
    <property type="nucleotide sequence ID" value="NZ_AP022598.1"/>
</dbReference>
<comment type="similarity">
    <text evidence="1">Belongs to the thiolase-like superfamily. Thiolase family.</text>
</comment>
<keyword evidence="3" id="KW-0012">Acyltransferase</keyword>
<dbReference type="Gene3D" id="3.40.47.10">
    <property type="match status" value="1"/>
</dbReference>
<dbReference type="InterPro" id="IPR040771">
    <property type="entry name" value="TLP1_add_C"/>
</dbReference>
<organism evidence="6 7">
    <name type="scientific">Mycolicibacterium parafortuitum</name>
    <name type="common">Mycobacterium parafortuitum</name>
    <dbReference type="NCBI Taxonomy" id="39692"/>
    <lineage>
        <taxon>Bacteria</taxon>
        <taxon>Bacillati</taxon>
        <taxon>Actinomycetota</taxon>
        <taxon>Actinomycetes</taxon>
        <taxon>Mycobacteriales</taxon>
        <taxon>Mycobacteriaceae</taxon>
        <taxon>Mycolicibacterium</taxon>
    </lineage>
</organism>
<dbReference type="Gene3D" id="2.40.50.840">
    <property type="match status" value="1"/>
</dbReference>
<protein>
    <submittedName>
        <fullName evidence="6">Acetyl-CoA acetyltransferase</fullName>
    </submittedName>
</protein>
<name>A0A7I7UA16_MYCPF</name>
<dbReference type="CDD" id="cd00829">
    <property type="entry name" value="SCP-x_thiolase"/>
    <property type="match status" value="1"/>
</dbReference>
<sequence length="491" mass="53268">MPIDPRTPVLVGYGQVNQHTEDATVEPVDLMVAAAREAADPRVLEAVDAVRIVNLLSWRYRDPGLLLAQRIGAEKAETRYTGIGGNVPQTLVNLACLDIQQGKHDVVLIAGGETWRSRTRVRAAGNKMQGTRQDESVPMAPGSDENLPMAGPGDAKIGLDRPAYVYPMFEQAVRIANGETFDEHRRRIGALWAQFSAVAATNPHAWSHDALTAEEIFQPSPKNRMISWPYTKLMNSNNMVDQGAVLILTSVEKAQYLQIPSERWVFPYAGADSHDTYAIGERAEFHTSPAIRIAGKRALELAGAGVDDMDLIDVYSCFPSAVQVAARELGLPVGDADRPLTVTGGLTFAGGPWNNYVTHSIATMAEQLVAQPGKRGFITANGGYLTKHSFGVYGTEPPAHEFRWEDVQSEVDAEPTRAELVDWSGDGRVETWTTPFDRDGKPEKAFLAVRTPDDARVLAVITDPAQAQTTVTDDIAGATVRVNADGTASLA</sequence>
<reference evidence="6 7" key="1">
    <citation type="journal article" date="2019" name="Emerg. Microbes Infect.">
        <title>Comprehensive subspecies identification of 175 nontuberculous mycobacteria species based on 7547 genomic profiles.</title>
        <authorList>
            <person name="Matsumoto Y."/>
            <person name="Kinjo T."/>
            <person name="Motooka D."/>
            <person name="Nabeya D."/>
            <person name="Jung N."/>
            <person name="Uechi K."/>
            <person name="Horii T."/>
            <person name="Iida T."/>
            <person name="Fujita J."/>
            <person name="Nakamura S."/>
        </authorList>
    </citation>
    <scope>NUCLEOTIDE SEQUENCE [LARGE SCALE GENOMIC DNA]</scope>
    <source>
        <strain evidence="6 7">JCM 6367</strain>
    </source>
</reference>
<evidence type="ECO:0000256" key="3">
    <source>
        <dbReference type="ARBA" id="ARBA00023315"/>
    </source>
</evidence>
<evidence type="ECO:0000256" key="4">
    <source>
        <dbReference type="SAM" id="MobiDB-lite"/>
    </source>
</evidence>
<dbReference type="PANTHER" id="PTHR18919">
    <property type="entry name" value="ACETYL-COA C-ACYLTRANSFERASE"/>
    <property type="match status" value="1"/>
</dbReference>
<dbReference type="InterPro" id="IPR016039">
    <property type="entry name" value="Thiolase-like"/>
</dbReference>
<feature type="domain" description="Thiolase-like protein type 1 additional C-terminal" evidence="5">
    <location>
        <begin position="406"/>
        <end position="487"/>
    </location>
</feature>
<dbReference type="Proteomes" id="UP000466554">
    <property type="component" value="Chromosome"/>
</dbReference>
<evidence type="ECO:0000313" key="6">
    <source>
        <dbReference type="EMBL" id="BBY77176.1"/>
    </source>
</evidence>
<dbReference type="SUPFAM" id="SSF53901">
    <property type="entry name" value="Thiolase-like"/>
    <property type="match status" value="2"/>
</dbReference>
<evidence type="ECO:0000256" key="2">
    <source>
        <dbReference type="ARBA" id="ARBA00022679"/>
    </source>
</evidence>
<evidence type="ECO:0000313" key="7">
    <source>
        <dbReference type="Proteomes" id="UP000466554"/>
    </source>
</evidence>
<evidence type="ECO:0000256" key="1">
    <source>
        <dbReference type="ARBA" id="ARBA00010982"/>
    </source>
</evidence>
<dbReference type="NCBIfam" id="NF006103">
    <property type="entry name" value="PRK08257.1-1"/>
    <property type="match status" value="1"/>
</dbReference>
<feature type="region of interest" description="Disordered" evidence="4">
    <location>
        <begin position="123"/>
        <end position="146"/>
    </location>
</feature>